<reference evidence="3" key="1">
    <citation type="journal article" date="2012" name="Science">
        <title>The Paleozoic origin of enzymatic lignin decomposition reconstructed from 31 fungal genomes.</title>
        <authorList>
            <person name="Floudas D."/>
            <person name="Binder M."/>
            <person name="Riley R."/>
            <person name="Barry K."/>
            <person name="Blanchette R.A."/>
            <person name="Henrissat B."/>
            <person name="Martinez A.T."/>
            <person name="Otillar R."/>
            <person name="Spatafora J.W."/>
            <person name="Yadav J.S."/>
            <person name="Aerts A."/>
            <person name="Benoit I."/>
            <person name="Boyd A."/>
            <person name="Carlson A."/>
            <person name="Copeland A."/>
            <person name="Coutinho P.M."/>
            <person name="de Vries R.P."/>
            <person name="Ferreira P."/>
            <person name="Findley K."/>
            <person name="Foster B."/>
            <person name="Gaskell J."/>
            <person name="Glotzer D."/>
            <person name="Gorecki P."/>
            <person name="Heitman J."/>
            <person name="Hesse C."/>
            <person name="Hori C."/>
            <person name="Igarashi K."/>
            <person name="Jurgens J.A."/>
            <person name="Kallen N."/>
            <person name="Kersten P."/>
            <person name="Kohler A."/>
            <person name="Kuees U."/>
            <person name="Kumar T.K.A."/>
            <person name="Kuo A."/>
            <person name="LaButti K."/>
            <person name="Larrondo L.F."/>
            <person name="Lindquist E."/>
            <person name="Ling A."/>
            <person name="Lombard V."/>
            <person name="Lucas S."/>
            <person name="Lundell T."/>
            <person name="Martin R."/>
            <person name="McLaughlin D.J."/>
            <person name="Morgenstern I."/>
            <person name="Morin E."/>
            <person name="Murat C."/>
            <person name="Nagy L.G."/>
            <person name="Nolan M."/>
            <person name="Ohm R.A."/>
            <person name="Patyshakuliyeva A."/>
            <person name="Rokas A."/>
            <person name="Ruiz-Duenas F.J."/>
            <person name="Sabat G."/>
            <person name="Salamov A."/>
            <person name="Samejima M."/>
            <person name="Schmutz J."/>
            <person name="Slot J.C."/>
            <person name="St John F."/>
            <person name="Stenlid J."/>
            <person name="Sun H."/>
            <person name="Sun S."/>
            <person name="Syed K."/>
            <person name="Tsang A."/>
            <person name="Wiebenga A."/>
            <person name="Young D."/>
            <person name="Pisabarro A."/>
            <person name="Eastwood D.C."/>
            <person name="Martin F."/>
            <person name="Cullen D."/>
            <person name="Grigoriev I.V."/>
            <person name="Hibbett D.S."/>
        </authorList>
    </citation>
    <scope>NUCLEOTIDE SEQUENCE [LARGE SCALE GENOMIC DNA]</scope>
    <source>
        <strain evidence="3">RWD-64-598 SS2</strain>
    </source>
</reference>
<gene>
    <name evidence="2" type="ORF">CONPUDRAFT_168916</name>
</gene>
<dbReference type="AlphaFoldDB" id="A0A5M3MAQ9"/>
<comment type="caution">
    <text evidence="2">The sequence shown here is derived from an EMBL/GenBank/DDBJ whole genome shotgun (WGS) entry which is preliminary data.</text>
</comment>
<dbReference type="GeneID" id="19206102"/>
<dbReference type="KEGG" id="cput:CONPUDRAFT_168916"/>
<organism evidence="2 3">
    <name type="scientific">Coniophora puteana (strain RWD-64-598)</name>
    <name type="common">Brown rot fungus</name>
    <dbReference type="NCBI Taxonomy" id="741705"/>
    <lineage>
        <taxon>Eukaryota</taxon>
        <taxon>Fungi</taxon>
        <taxon>Dikarya</taxon>
        <taxon>Basidiomycota</taxon>
        <taxon>Agaricomycotina</taxon>
        <taxon>Agaricomycetes</taxon>
        <taxon>Agaricomycetidae</taxon>
        <taxon>Boletales</taxon>
        <taxon>Coniophorineae</taxon>
        <taxon>Coniophoraceae</taxon>
        <taxon>Coniophora</taxon>
    </lineage>
</organism>
<feature type="compositionally biased region" description="Basic and acidic residues" evidence="1">
    <location>
        <begin position="12"/>
        <end position="22"/>
    </location>
</feature>
<evidence type="ECO:0000313" key="2">
    <source>
        <dbReference type="EMBL" id="EIW76358.1"/>
    </source>
</evidence>
<protein>
    <submittedName>
        <fullName evidence="2">Uncharacterized protein</fullName>
    </submittedName>
</protein>
<dbReference type="OMA" id="DSYIYQR"/>
<feature type="compositionally biased region" description="Polar residues" evidence="1">
    <location>
        <begin position="384"/>
        <end position="394"/>
    </location>
</feature>
<evidence type="ECO:0000313" key="3">
    <source>
        <dbReference type="Proteomes" id="UP000053558"/>
    </source>
</evidence>
<dbReference type="Proteomes" id="UP000053558">
    <property type="component" value="Unassembled WGS sequence"/>
</dbReference>
<name>A0A5M3MAQ9_CONPW</name>
<evidence type="ECO:0000256" key="1">
    <source>
        <dbReference type="SAM" id="MobiDB-lite"/>
    </source>
</evidence>
<accession>A0A5M3MAQ9</accession>
<proteinExistence type="predicted"/>
<feature type="compositionally biased region" description="Polar residues" evidence="1">
    <location>
        <begin position="75"/>
        <end position="86"/>
    </location>
</feature>
<dbReference type="OrthoDB" id="3210666at2759"/>
<feature type="compositionally biased region" description="Polar residues" evidence="1">
    <location>
        <begin position="28"/>
        <end position="39"/>
    </location>
</feature>
<keyword evidence="3" id="KW-1185">Reference proteome</keyword>
<feature type="region of interest" description="Disordered" evidence="1">
    <location>
        <begin position="371"/>
        <end position="394"/>
    </location>
</feature>
<dbReference type="RefSeq" id="XP_007773592.1">
    <property type="nucleotide sequence ID" value="XM_007775402.1"/>
</dbReference>
<dbReference type="EMBL" id="JH711586">
    <property type="protein sequence ID" value="EIW76358.1"/>
    <property type="molecule type" value="Genomic_DNA"/>
</dbReference>
<feature type="region of interest" description="Disordered" evidence="1">
    <location>
        <begin position="1"/>
        <end position="90"/>
    </location>
</feature>
<sequence length="394" mass="44398">MKGSESAWNVLRPDREPARGDEDLPAYTETSPKSVTPMGSKSARKSSDDRLSPANASPSTNPWAPLDPRRVRRSSLAQRPQSSNIDESFLNMSIEPPKETIVYSYTLYNASVQAETFIMIDPDPKRQHHYTFSLSIKAGLVERALCEPVSVRLTIDPRQLQFSVFMFPPRTSLPPGCLWSLRVWLQTGDVSHQLFAENELWLARDPDFRLLGDASFAVLRNSDSDKTIYNAMVGNARVWFVVGWRELEKGVYACSLEYEAAGAGRPLFEDLRLRLDCEPKEVSFMIYSIPISSTPSGASHRLRVWLRSPYRGPSPSTSPSASSSRESYVYQRIWKSDRFRLGAYLNFEALGSKLVMGVSSEPPRMEAGHMSLITRQSGDRMQRDSNTPELDSED</sequence>